<keyword evidence="2" id="KW-1185">Reference proteome</keyword>
<evidence type="ECO:0000313" key="1">
    <source>
        <dbReference type="EMBL" id="KAJ0053997.1"/>
    </source>
</evidence>
<protein>
    <submittedName>
        <fullName evidence="1">Uncharacterized protein</fullName>
    </submittedName>
</protein>
<comment type="caution">
    <text evidence="1">The sequence shown here is derived from an EMBL/GenBank/DDBJ whole genome shotgun (WGS) entry which is preliminary data.</text>
</comment>
<name>A0ACC0ZP36_9ROSI</name>
<gene>
    <name evidence="1" type="ORF">Pint_00347</name>
</gene>
<organism evidence="1 2">
    <name type="scientific">Pistacia integerrima</name>
    <dbReference type="NCBI Taxonomy" id="434235"/>
    <lineage>
        <taxon>Eukaryota</taxon>
        <taxon>Viridiplantae</taxon>
        <taxon>Streptophyta</taxon>
        <taxon>Embryophyta</taxon>
        <taxon>Tracheophyta</taxon>
        <taxon>Spermatophyta</taxon>
        <taxon>Magnoliopsida</taxon>
        <taxon>eudicotyledons</taxon>
        <taxon>Gunneridae</taxon>
        <taxon>Pentapetalae</taxon>
        <taxon>rosids</taxon>
        <taxon>malvids</taxon>
        <taxon>Sapindales</taxon>
        <taxon>Anacardiaceae</taxon>
        <taxon>Pistacia</taxon>
    </lineage>
</organism>
<reference evidence="2" key="1">
    <citation type="journal article" date="2023" name="G3 (Bethesda)">
        <title>Genome assembly and association tests identify interacting loci associated with vigor, precocity, and sex in interspecific pistachio rootstocks.</title>
        <authorList>
            <person name="Palmer W."/>
            <person name="Jacygrad E."/>
            <person name="Sagayaradj S."/>
            <person name="Cavanaugh K."/>
            <person name="Han R."/>
            <person name="Bertier L."/>
            <person name="Beede B."/>
            <person name="Kafkas S."/>
            <person name="Golino D."/>
            <person name="Preece J."/>
            <person name="Michelmore R."/>
        </authorList>
    </citation>
    <scope>NUCLEOTIDE SEQUENCE [LARGE SCALE GENOMIC DNA]</scope>
</reference>
<accession>A0ACC0ZP36</accession>
<dbReference type="Proteomes" id="UP001163603">
    <property type="component" value="Chromosome 1"/>
</dbReference>
<evidence type="ECO:0000313" key="2">
    <source>
        <dbReference type="Proteomes" id="UP001163603"/>
    </source>
</evidence>
<proteinExistence type="predicted"/>
<sequence length="285" mass="32094">MGAIMSGIVSDTNGDALSSLMPRLDDIPESCVAMVLMHLDPPEICQLARLNRAFRGASSANFIWESKLPSNYGFIMEKVFGDNTKKTVNLSKKDLYAMLCCPNPFDGGTKEIWLDKITGGVCVSISSKALKITGIDDRRYWTPISVRESRFQTVAYLQQIWWFEVAGEFEFQFPSGTYSLFFRLHLGKPSKKLGRRVCNSEHIHGWDMKPVRFELTTSDGQHAVSQYFLDNPGTWVHYHVAEFVVENPNALTRIKFSSTQIDCTHTKGGLCVDSVLIYPSTLKTD</sequence>
<dbReference type="EMBL" id="CM047736">
    <property type="protein sequence ID" value="KAJ0053997.1"/>
    <property type="molecule type" value="Genomic_DNA"/>
</dbReference>